<proteinExistence type="predicted"/>
<evidence type="ECO:0000259" key="1">
    <source>
        <dbReference type="SMART" id="SM00347"/>
    </source>
</evidence>
<dbReference type="GO" id="GO:0006950">
    <property type="term" value="P:response to stress"/>
    <property type="evidence" value="ECO:0007669"/>
    <property type="project" value="TreeGrafter"/>
</dbReference>
<dbReference type="EMBL" id="BMVC01000004">
    <property type="protein sequence ID" value="GHC90118.1"/>
    <property type="molecule type" value="Genomic_DNA"/>
</dbReference>
<evidence type="ECO:0000313" key="2">
    <source>
        <dbReference type="EMBL" id="GHC90118.1"/>
    </source>
</evidence>
<dbReference type="InterPro" id="IPR036390">
    <property type="entry name" value="WH_DNA-bd_sf"/>
</dbReference>
<dbReference type="Proteomes" id="UP000638353">
    <property type="component" value="Unassembled WGS sequence"/>
</dbReference>
<dbReference type="SUPFAM" id="SSF46785">
    <property type="entry name" value="Winged helix' DNA-binding domain"/>
    <property type="match status" value="1"/>
</dbReference>
<comment type="caution">
    <text evidence="2">The sequence shown here is derived from an EMBL/GenBank/DDBJ whole genome shotgun (WGS) entry which is preliminary data.</text>
</comment>
<dbReference type="InterPro" id="IPR036388">
    <property type="entry name" value="WH-like_DNA-bd_sf"/>
</dbReference>
<dbReference type="SMART" id="SM00347">
    <property type="entry name" value="HTH_MARR"/>
    <property type="match status" value="1"/>
</dbReference>
<organism evidence="2 3">
    <name type="scientific">Streptomyces finlayi</name>
    <dbReference type="NCBI Taxonomy" id="67296"/>
    <lineage>
        <taxon>Bacteria</taxon>
        <taxon>Bacillati</taxon>
        <taxon>Actinomycetota</taxon>
        <taxon>Actinomycetes</taxon>
        <taxon>Kitasatosporales</taxon>
        <taxon>Streptomycetaceae</taxon>
        <taxon>Streptomyces</taxon>
    </lineage>
</organism>
<dbReference type="InterPro" id="IPR039422">
    <property type="entry name" value="MarR/SlyA-like"/>
</dbReference>
<dbReference type="AlphaFoldDB" id="A0A919C9D7"/>
<evidence type="ECO:0000313" key="3">
    <source>
        <dbReference type="Proteomes" id="UP000638353"/>
    </source>
</evidence>
<protein>
    <submittedName>
        <fullName evidence="2">MarR family transcriptional regulator</fullName>
    </submittedName>
</protein>
<dbReference type="RefSeq" id="WP_189823535.1">
    <property type="nucleotide sequence ID" value="NZ_BMVC01000004.1"/>
</dbReference>
<name>A0A919C9D7_9ACTN</name>
<accession>A0A919C9D7</accession>
<dbReference type="Gene3D" id="1.10.10.10">
    <property type="entry name" value="Winged helix-like DNA-binding domain superfamily/Winged helix DNA-binding domain"/>
    <property type="match status" value="1"/>
</dbReference>
<reference evidence="2" key="1">
    <citation type="journal article" date="2014" name="Int. J. Syst. Evol. Microbiol.">
        <title>Complete genome sequence of Corynebacterium casei LMG S-19264T (=DSM 44701T), isolated from a smear-ripened cheese.</title>
        <authorList>
            <consortium name="US DOE Joint Genome Institute (JGI-PGF)"/>
            <person name="Walter F."/>
            <person name="Albersmeier A."/>
            <person name="Kalinowski J."/>
            <person name="Ruckert C."/>
        </authorList>
    </citation>
    <scope>NUCLEOTIDE SEQUENCE</scope>
    <source>
        <strain evidence="2">JCM 4637</strain>
    </source>
</reference>
<feature type="domain" description="HTH marR-type" evidence="1">
    <location>
        <begin position="27"/>
        <end position="125"/>
    </location>
</feature>
<dbReference type="Pfam" id="PF12802">
    <property type="entry name" value="MarR_2"/>
    <property type="match status" value="1"/>
</dbReference>
<dbReference type="PANTHER" id="PTHR33164:SF106">
    <property type="entry name" value="TRANSCRIPTIONAL REGULATORY PROTEIN"/>
    <property type="match status" value="1"/>
</dbReference>
<dbReference type="InterPro" id="IPR000835">
    <property type="entry name" value="HTH_MarR-typ"/>
</dbReference>
<dbReference type="GO" id="GO:0003700">
    <property type="term" value="F:DNA-binding transcription factor activity"/>
    <property type="evidence" value="ECO:0007669"/>
    <property type="project" value="InterPro"/>
</dbReference>
<dbReference type="PANTHER" id="PTHR33164">
    <property type="entry name" value="TRANSCRIPTIONAL REGULATOR, MARR FAMILY"/>
    <property type="match status" value="1"/>
</dbReference>
<reference evidence="2" key="2">
    <citation type="submission" date="2020-09" db="EMBL/GenBank/DDBJ databases">
        <authorList>
            <person name="Sun Q."/>
            <person name="Ohkuma M."/>
        </authorList>
    </citation>
    <scope>NUCLEOTIDE SEQUENCE</scope>
    <source>
        <strain evidence="2">JCM 4637</strain>
    </source>
</reference>
<sequence>MSAFRRTREGDRLGAELSTAVVLFHEAVGRQVGLSAADQRALSLIRREGPFTAGALAQRTGVTSGAATGLIDRLERGGHVRRAADPADRRRTLVAARPDAPGSGALEELGRAMGAFMARYDETQLAVIEDYVRGTIEILTDQTRRLAP</sequence>
<gene>
    <name evidence="2" type="ORF">GCM10010334_23880</name>
</gene>